<keyword evidence="2" id="KW-1185">Reference proteome</keyword>
<dbReference type="HOGENOM" id="CLU_1953624_0_0_1"/>
<accession>H2Y610</accession>
<evidence type="ECO:0000313" key="1">
    <source>
        <dbReference type="Ensembl" id="ENSCSAVP00000000758.1"/>
    </source>
</evidence>
<reference evidence="1" key="2">
    <citation type="submission" date="2025-08" db="UniProtKB">
        <authorList>
            <consortium name="Ensembl"/>
        </authorList>
    </citation>
    <scope>IDENTIFICATION</scope>
</reference>
<name>H2Y610_CIOSA</name>
<reference evidence="1" key="3">
    <citation type="submission" date="2025-09" db="UniProtKB">
        <authorList>
            <consortium name="Ensembl"/>
        </authorList>
    </citation>
    <scope>IDENTIFICATION</scope>
</reference>
<proteinExistence type="predicted"/>
<protein>
    <submittedName>
        <fullName evidence="1">Uncharacterized protein</fullName>
    </submittedName>
</protein>
<dbReference type="Ensembl" id="ENSCSAVT00000000766.1">
    <property type="protein sequence ID" value="ENSCSAVP00000000758.1"/>
    <property type="gene ID" value="ENSCSAVG00000000428.1"/>
</dbReference>
<sequence>MAITSSFKHLRQKMPPTNPALVTLTESTLNKMIEAKCAEFRVLCKAEEEDTANAINLLLAAVLGQSFITDYSELTEKATEMYKEEMDKFMQTSFIPWEVLGRKHDKVVESCVRGLWGGIPPGKRAEFSE</sequence>
<dbReference type="InParanoid" id="H2Y610"/>
<dbReference type="Proteomes" id="UP000007875">
    <property type="component" value="Unassembled WGS sequence"/>
</dbReference>
<reference evidence="2" key="1">
    <citation type="submission" date="2003-08" db="EMBL/GenBank/DDBJ databases">
        <authorList>
            <person name="Birren B."/>
            <person name="Nusbaum C."/>
            <person name="Abebe A."/>
            <person name="Abouelleil A."/>
            <person name="Adekoya E."/>
            <person name="Ait-zahra M."/>
            <person name="Allen N."/>
            <person name="Allen T."/>
            <person name="An P."/>
            <person name="Anderson M."/>
            <person name="Anderson S."/>
            <person name="Arachchi H."/>
            <person name="Armbruster J."/>
            <person name="Bachantsang P."/>
            <person name="Baldwin J."/>
            <person name="Barry A."/>
            <person name="Bayul T."/>
            <person name="Blitshsteyn B."/>
            <person name="Bloom T."/>
            <person name="Blye J."/>
            <person name="Boguslavskiy L."/>
            <person name="Borowsky M."/>
            <person name="Boukhgalter B."/>
            <person name="Brunache A."/>
            <person name="Butler J."/>
            <person name="Calixte N."/>
            <person name="Calvo S."/>
            <person name="Camarata J."/>
            <person name="Campo K."/>
            <person name="Chang J."/>
            <person name="Cheshatsang Y."/>
            <person name="Citroen M."/>
            <person name="Collymore A."/>
            <person name="Considine T."/>
            <person name="Cook A."/>
            <person name="Cooke P."/>
            <person name="Corum B."/>
            <person name="Cuomo C."/>
            <person name="David R."/>
            <person name="Dawoe T."/>
            <person name="Degray S."/>
            <person name="Dodge S."/>
            <person name="Dooley K."/>
            <person name="Dorje P."/>
            <person name="Dorjee K."/>
            <person name="Dorris L."/>
            <person name="Duffey N."/>
            <person name="Dupes A."/>
            <person name="Elkins T."/>
            <person name="Engels R."/>
            <person name="Erickson J."/>
            <person name="Farina A."/>
            <person name="Faro S."/>
            <person name="Ferreira P."/>
            <person name="Fischer H."/>
            <person name="Fitzgerald M."/>
            <person name="Foley K."/>
            <person name="Gage D."/>
            <person name="Galagan J."/>
            <person name="Gearin G."/>
            <person name="Gnerre S."/>
            <person name="Gnirke A."/>
            <person name="Goyette A."/>
            <person name="Graham J."/>
            <person name="Grandbois E."/>
            <person name="Gyaltsen K."/>
            <person name="Hafez N."/>
            <person name="Hagopian D."/>
            <person name="Hagos B."/>
            <person name="Hall J."/>
            <person name="Hatcher B."/>
            <person name="Heller A."/>
            <person name="Higgins H."/>
            <person name="Honan T."/>
            <person name="Horn A."/>
            <person name="Houde N."/>
            <person name="Hughes L."/>
            <person name="Hulme W."/>
            <person name="Husby E."/>
            <person name="Iliev I."/>
            <person name="Jaffe D."/>
            <person name="Jones C."/>
            <person name="Kamal M."/>
            <person name="Kamat A."/>
            <person name="Kamvysselis M."/>
            <person name="Karlsson E."/>
            <person name="Kells C."/>
            <person name="Kieu A."/>
            <person name="Kisner P."/>
            <person name="Kodira C."/>
            <person name="Kulbokas E."/>
            <person name="Labutti K."/>
            <person name="Lama D."/>
            <person name="Landers T."/>
            <person name="Leger J."/>
            <person name="Levine S."/>
            <person name="Lewis D."/>
            <person name="Lewis T."/>
            <person name="Lindblad-toh K."/>
            <person name="Liu X."/>
            <person name="Lokyitsang T."/>
            <person name="Lokyitsang Y."/>
            <person name="Lucien O."/>
            <person name="Lui A."/>
            <person name="Ma L.J."/>
            <person name="Mabbitt R."/>
            <person name="Macdonald J."/>
            <person name="Maclean C."/>
            <person name="Major J."/>
            <person name="Manning J."/>
            <person name="Marabella R."/>
            <person name="Maru K."/>
            <person name="Matthews C."/>
            <person name="Mauceli E."/>
            <person name="Mccarthy M."/>
            <person name="Mcdonough S."/>
            <person name="Mcghee T."/>
            <person name="Meldrim J."/>
            <person name="Meneus L."/>
            <person name="Mesirov J."/>
            <person name="Mihalev A."/>
            <person name="Mihova T."/>
            <person name="Mikkelsen T."/>
            <person name="Mlenga V."/>
            <person name="Moru K."/>
            <person name="Mozes J."/>
            <person name="Mulrain L."/>
            <person name="Munson G."/>
            <person name="Naylor J."/>
            <person name="Newes C."/>
            <person name="Nguyen C."/>
            <person name="Nguyen N."/>
            <person name="Nguyen T."/>
            <person name="Nicol R."/>
            <person name="Nielsen C."/>
            <person name="Nizzari M."/>
            <person name="Norbu C."/>
            <person name="Norbu N."/>
            <person name="O'donnell P."/>
            <person name="Okoawo O."/>
            <person name="O'leary S."/>
            <person name="Omotosho B."/>
            <person name="O'neill K."/>
            <person name="Osman S."/>
            <person name="Parker S."/>
            <person name="Perrin D."/>
            <person name="Phunkhang P."/>
            <person name="Piqani B."/>
            <person name="Purcell S."/>
            <person name="Rachupka T."/>
            <person name="Ramasamy U."/>
            <person name="Rameau R."/>
            <person name="Ray V."/>
            <person name="Raymond C."/>
            <person name="Retta R."/>
            <person name="Richardson S."/>
            <person name="Rise C."/>
            <person name="Rodriguez J."/>
            <person name="Rogers J."/>
            <person name="Rogov P."/>
            <person name="Rutman M."/>
            <person name="Schupbach R."/>
            <person name="Seaman C."/>
            <person name="Settipalli S."/>
            <person name="Sharpe T."/>
            <person name="Sheridan J."/>
            <person name="Sherpa N."/>
            <person name="Shi J."/>
            <person name="Smirnov S."/>
            <person name="Smith C."/>
            <person name="Sougnez C."/>
            <person name="Spencer B."/>
            <person name="Stalker J."/>
            <person name="Stange-thomann N."/>
            <person name="Stavropoulos S."/>
            <person name="Stetson K."/>
            <person name="Stone C."/>
            <person name="Stone S."/>
            <person name="Stubbs M."/>
            <person name="Talamas J."/>
            <person name="Tchuinga P."/>
            <person name="Tenzing P."/>
            <person name="Tesfaye S."/>
            <person name="Theodore J."/>
            <person name="Thoulutsang Y."/>
            <person name="Topham K."/>
            <person name="Towey S."/>
            <person name="Tsamla T."/>
            <person name="Tsomo N."/>
            <person name="Vallee D."/>
            <person name="Vassiliev H."/>
            <person name="Venkataraman V."/>
            <person name="Vinson J."/>
            <person name="Vo A."/>
            <person name="Wade C."/>
            <person name="Wang S."/>
            <person name="Wangchuk T."/>
            <person name="Wangdi T."/>
            <person name="Whittaker C."/>
            <person name="Wilkinson J."/>
            <person name="Wu Y."/>
            <person name="Wyman D."/>
            <person name="Yadav S."/>
            <person name="Yang S."/>
            <person name="Yang X."/>
            <person name="Yeager S."/>
            <person name="Yee E."/>
            <person name="Young G."/>
            <person name="Zainoun J."/>
            <person name="Zembeck L."/>
            <person name="Zimmer A."/>
            <person name="Zody M."/>
            <person name="Lander E."/>
        </authorList>
    </citation>
    <scope>NUCLEOTIDE SEQUENCE [LARGE SCALE GENOMIC DNA]</scope>
</reference>
<dbReference type="AlphaFoldDB" id="H2Y610"/>
<organism evidence="1 2">
    <name type="scientific">Ciona savignyi</name>
    <name type="common">Pacific transparent sea squirt</name>
    <dbReference type="NCBI Taxonomy" id="51511"/>
    <lineage>
        <taxon>Eukaryota</taxon>
        <taxon>Metazoa</taxon>
        <taxon>Chordata</taxon>
        <taxon>Tunicata</taxon>
        <taxon>Ascidiacea</taxon>
        <taxon>Phlebobranchia</taxon>
        <taxon>Cionidae</taxon>
        <taxon>Ciona</taxon>
    </lineage>
</organism>
<evidence type="ECO:0000313" key="2">
    <source>
        <dbReference type="Proteomes" id="UP000007875"/>
    </source>
</evidence>